<dbReference type="EMBL" id="MZ475896">
    <property type="protein sequence ID" value="QYW04702.1"/>
    <property type="molecule type" value="Genomic_DNA"/>
</dbReference>
<proteinExistence type="predicted"/>
<organism evidence="1 2">
    <name type="scientific">Erwinia phage pEa_SNUABM_7</name>
    <dbReference type="NCBI Taxonomy" id="2866695"/>
    <lineage>
        <taxon>Viruses</taxon>
        <taxon>Duplodnaviria</taxon>
        <taxon>Heunggongvirae</taxon>
        <taxon>Uroviricota</taxon>
        <taxon>Caudoviricetes</taxon>
        <taxon>Snuvirus</taxon>
        <taxon>Snuvirus SNUABM7</taxon>
    </lineage>
</organism>
<keyword evidence="2" id="KW-1185">Reference proteome</keyword>
<name>A0AAE7WS42_9CAUD</name>
<evidence type="ECO:0000313" key="2">
    <source>
        <dbReference type="Proteomes" id="UP000827609"/>
    </source>
</evidence>
<dbReference type="Proteomes" id="UP000827609">
    <property type="component" value="Segment"/>
</dbReference>
<reference evidence="1" key="1">
    <citation type="submission" date="2021-06" db="EMBL/GenBank/DDBJ databases">
        <title>Complete genome sequence of Erwinia phage pEa_SNUABM_7.</title>
        <authorList>
            <person name="Kim S.G."/>
            <person name="Park S.C."/>
        </authorList>
    </citation>
    <scope>NUCLEOTIDE SEQUENCE</scope>
</reference>
<sequence>MEHEENIADRPDVIVNGFQFNDANTKLLAYALNLHRLGAKIGPEFWTQHIISDVVEQSDDGFDKLAGVDEPARPITSSDLLMHQLTVVGPVITRRDFCLFDSLEKCRNDAAIVLEALSRGLLHMHGSMIEIWAIIADNPVKVLTEKQMTSLGRATLRYLTSSAKLDEQDERVSVATVHADSEPVLIHVPTTPVDQYVFSGSWTHVSHLGPRADKLRLWYYNHQLTRFRMQQLLNIFLTLDFPEKFKA</sequence>
<protein>
    <submittedName>
        <fullName evidence="1">Uncharacterized protein</fullName>
    </submittedName>
</protein>
<evidence type="ECO:0000313" key="1">
    <source>
        <dbReference type="EMBL" id="QYW04702.1"/>
    </source>
</evidence>
<accession>A0AAE7WS42</accession>
<gene>
    <name evidence="1" type="ORF">pEaSNUABM7_00034</name>
</gene>